<reference evidence="1 2" key="1">
    <citation type="journal article" date="2014" name="Environ. Microbiol.">
        <title>Comparative genomics of the marine bacterial genus Glaciecola reveals the high degree of genomic diversity and genomic characteristic for cold adaptation.</title>
        <authorList>
            <person name="Qin Q.L."/>
            <person name="Xie B.B."/>
            <person name="Yu Y."/>
            <person name="Shu Y.L."/>
            <person name="Rong J.C."/>
            <person name="Zhang Y.J."/>
            <person name="Zhao D.L."/>
            <person name="Chen X.L."/>
            <person name="Zhang X.Y."/>
            <person name="Chen B."/>
            <person name="Zhou B.C."/>
            <person name="Zhang Y.Z."/>
        </authorList>
    </citation>
    <scope>NUCLEOTIDE SEQUENCE [LARGE SCALE GENOMIC DNA]</scope>
    <source>
        <strain evidence="1 2">NO2</strain>
    </source>
</reference>
<comment type="caution">
    <text evidence="1">The sequence shown here is derived from an EMBL/GenBank/DDBJ whole genome shotgun (WGS) entry which is preliminary data.</text>
</comment>
<dbReference type="EMBL" id="BAEK01000074">
    <property type="protein sequence ID" value="GAC07093.1"/>
    <property type="molecule type" value="Genomic_DNA"/>
</dbReference>
<evidence type="ECO:0000313" key="1">
    <source>
        <dbReference type="EMBL" id="GAC07093.1"/>
    </source>
</evidence>
<accession>A0ABQ0ICT8</accession>
<keyword evidence="2" id="KW-1185">Reference proteome</keyword>
<name>A0ABQ0ICT8_9ALTE</name>
<protein>
    <submittedName>
        <fullName evidence="1">Uncharacterized protein</fullName>
    </submittedName>
</protein>
<proteinExistence type="predicted"/>
<sequence length="133" mass="15666">MELLVKSAPELKLFSIIAFRPRIDGYEEFKLEYAGREFDVSKVWVYSRVEDGFFDLIVYHPDFNEQESNIFISGSYILIDMALGEYDVVKNIRYIDHQELPENPVELGLKPFADLRKVFDEYKMTNKPLKQDS</sequence>
<organism evidence="1 2">
    <name type="scientific">Paraglaciecola agarilytica NO2</name>
    <dbReference type="NCBI Taxonomy" id="1125747"/>
    <lineage>
        <taxon>Bacteria</taxon>
        <taxon>Pseudomonadati</taxon>
        <taxon>Pseudomonadota</taxon>
        <taxon>Gammaproteobacteria</taxon>
        <taxon>Alteromonadales</taxon>
        <taxon>Alteromonadaceae</taxon>
        <taxon>Paraglaciecola</taxon>
    </lineage>
</organism>
<gene>
    <name evidence="1" type="ORF">GAGA_4266</name>
</gene>
<dbReference type="Proteomes" id="UP000008372">
    <property type="component" value="Unassembled WGS sequence"/>
</dbReference>
<evidence type="ECO:0000313" key="2">
    <source>
        <dbReference type="Proteomes" id="UP000008372"/>
    </source>
</evidence>